<feature type="transmembrane region" description="Helical" evidence="3">
    <location>
        <begin position="236"/>
        <end position="257"/>
    </location>
</feature>
<dbReference type="GO" id="GO:0016020">
    <property type="term" value="C:membrane"/>
    <property type="evidence" value="ECO:0007669"/>
    <property type="project" value="UniProtKB-SubCell"/>
</dbReference>
<accession>A0A1E7FBF4</accession>
<dbReference type="OrthoDB" id="10262656at2759"/>
<feature type="domain" description="Major facilitator superfamily (MFS) profile" evidence="4">
    <location>
        <begin position="12"/>
        <end position="441"/>
    </location>
</feature>
<protein>
    <submittedName>
        <fullName evidence="5">MFS general substrate transporter</fullName>
    </submittedName>
</protein>
<dbReference type="AlphaFoldDB" id="A0A1E7FBF4"/>
<feature type="transmembrane region" description="Helical" evidence="3">
    <location>
        <begin position="50"/>
        <end position="70"/>
    </location>
</feature>
<reference evidence="5 6" key="1">
    <citation type="submission" date="2016-09" db="EMBL/GenBank/DDBJ databases">
        <title>Extensive genetic diversity and differential bi-allelic expression allows diatom success in the polar Southern Ocean.</title>
        <authorList>
            <consortium name="DOE Joint Genome Institute"/>
            <person name="Mock T."/>
            <person name="Otillar R.P."/>
            <person name="Strauss J."/>
            <person name="Dupont C."/>
            <person name="Frickenhaus S."/>
            <person name="Maumus F."/>
            <person name="Mcmullan M."/>
            <person name="Sanges R."/>
            <person name="Schmutz J."/>
            <person name="Toseland A."/>
            <person name="Valas R."/>
            <person name="Veluchamy A."/>
            <person name="Ward B.J."/>
            <person name="Allen A."/>
            <person name="Barry K."/>
            <person name="Falciatore A."/>
            <person name="Ferrante M."/>
            <person name="Fortunato A.E."/>
            <person name="Gloeckner G."/>
            <person name="Gruber A."/>
            <person name="Hipkin R."/>
            <person name="Janech M."/>
            <person name="Kroth P."/>
            <person name="Leese F."/>
            <person name="Lindquist E."/>
            <person name="Lyon B.R."/>
            <person name="Martin J."/>
            <person name="Mayer C."/>
            <person name="Parker M."/>
            <person name="Quesneville H."/>
            <person name="Raymond J."/>
            <person name="Uhlig C."/>
            <person name="Valentin K.U."/>
            <person name="Worden A.Z."/>
            <person name="Armbrust E.V."/>
            <person name="Bowler C."/>
            <person name="Green B."/>
            <person name="Moulton V."/>
            <person name="Van Oosterhout C."/>
            <person name="Grigoriev I."/>
        </authorList>
    </citation>
    <scope>NUCLEOTIDE SEQUENCE [LARGE SCALE GENOMIC DNA]</scope>
    <source>
        <strain evidence="5 6">CCMP1102</strain>
    </source>
</reference>
<evidence type="ECO:0000313" key="6">
    <source>
        <dbReference type="Proteomes" id="UP000095751"/>
    </source>
</evidence>
<dbReference type="Proteomes" id="UP000095751">
    <property type="component" value="Unassembled WGS sequence"/>
</dbReference>
<comment type="subcellular location">
    <subcellularLocation>
        <location evidence="1">Membrane</location>
        <topology evidence="1">Multi-pass membrane protein</topology>
    </subcellularLocation>
</comment>
<gene>
    <name evidence="5" type="ORF">FRACYDRAFT_187420</name>
</gene>
<evidence type="ECO:0000259" key="4">
    <source>
        <dbReference type="PROSITE" id="PS50850"/>
    </source>
</evidence>
<feature type="region of interest" description="Disordered" evidence="2">
    <location>
        <begin position="198"/>
        <end position="223"/>
    </location>
</feature>
<feature type="compositionally biased region" description="Basic and acidic residues" evidence="2">
    <location>
        <begin position="200"/>
        <end position="209"/>
    </location>
</feature>
<feature type="transmembrane region" description="Helical" evidence="3">
    <location>
        <begin position="415"/>
        <end position="436"/>
    </location>
</feature>
<sequence length="453" mass="50039">MSTLGAKNWFRPDVSLPILVFIDNFSVALVIPLLFQYYKKAGVTSATQRELLSSVFSASQIIGGLLLGYLTDAKFLRKKTVLFLSFGGSAIAYLMIAYGGFTALILSRILVGLVKQTMTVTTSMLTVCTAPEIRSRNMGRLQSSSTAAWILGPSAGALLFKYIDHMAPVYVASFLFVLNMILAGVLLSDNIENNACLDPDSGKSKRDSTSSEDEYTYDKNHSNKGRKRGFWENLKSCYSSESLTSVIVGLLLFSWMYRATSYSSMGSYYEDMYGVEPHIRGYIQSYQRVLQFIVQSSLIQSVLERVGGERRAVFLACALLAGGTFLEARQNLFVFLLAISPSIALSTTMISVSLRSLLTQLAPEDAIFSIFAALDVLQNATAVSVPFYRAFLFRLMTDENDNTGQTTMIGDPDPVSWVLCSAFHWVIAAIVMAYILRPGQNESLKSLSYKKEL</sequence>
<evidence type="ECO:0000313" key="5">
    <source>
        <dbReference type="EMBL" id="OEU15479.1"/>
    </source>
</evidence>
<dbReference type="PROSITE" id="PS50850">
    <property type="entry name" value="MFS"/>
    <property type="match status" value="1"/>
</dbReference>
<keyword evidence="3" id="KW-0472">Membrane</keyword>
<feature type="transmembrane region" description="Helical" evidence="3">
    <location>
        <begin position="146"/>
        <end position="163"/>
    </location>
</feature>
<dbReference type="InterPro" id="IPR036259">
    <property type="entry name" value="MFS_trans_sf"/>
</dbReference>
<dbReference type="GO" id="GO:0022857">
    <property type="term" value="F:transmembrane transporter activity"/>
    <property type="evidence" value="ECO:0007669"/>
    <property type="project" value="InterPro"/>
</dbReference>
<feature type="transmembrane region" description="Helical" evidence="3">
    <location>
        <begin position="332"/>
        <end position="354"/>
    </location>
</feature>
<keyword evidence="3" id="KW-1133">Transmembrane helix</keyword>
<organism evidence="5 6">
    <name type="scientific">Fragilariopsis cylindrus CCMP1102</name>
    <dbReference type="NCBI Taxonomy" id="635003"/>
    <lineage>
        <taxon>Eukaryota</taxon>
        <taxon>Sar</taxon>
        <taxon>Stramenopiles</taxon>
        <taxon>Ochrophyta</taxon>
        <taxon>Bacillariophyta</taxon>
        <taxon>Bacillariophyceae</taxon>
        <taxon>Bacillariophycidae</taxon>
        <taxon>Bacillariales</taxon>
        <taxon>Bacillariaceae</taxon>
        <taxon>Fragilariopsis</taxon>
    </lineage>
</organism>
<dbReference type="KEGG" id="fcy:FRACYDRAFT_187420"/>
<dbReference type="GO" id="GO:0005635">
    <property type="term" value="C:nuclear envelope"/>
    <property type="evidence" value="ECO:0007669"/>
    <property type="project" value="TreeGrafter"/>
</dbReference>
<keyword evidence="6" id="KW-1185">Reference proteome</keyword>
<feature type="transmembrane region" description="Helical" evidence="3">
    <location>
        <begin position="90"/>
        <end position="114"/>
    </location>
</feature>
<evidence type="ECO:0000256" key="2">
    <source>
        <dbReference type="SAM" id="MobiDB-lite"/>
    </source>
</evidence>
<feature type="transmembrane region" description="Helical" evidence="3">
    <location>
        <begin position="366"/>
        <end position="388"/>
    </location>
</feature>
<dbReference type="Gene3D" id="1.20.1250.20">
    <property type="entry name" value="MFS general substrate transporter like domains"/>
    <property type="match status" value="1"/>
</dbReference>
<evidence type="ECO:0000256" key="1">
    <source>
        <dbReference type="ARBA" id="ARBA00004141"/>
    </source>
</evidence>
<dbReference type="InterPro" id="IPR020846">
    <property type="entry name" value="MFS_dom"/>
</dbReference>
<name>A0A1E7FBF4_9STRA</name>
<dbReference type="SUPFAM" id="SSF103473">
    <property type="entry name" value="MFS general substrate transporter"/>
    <property type="match status" value="1"/>
</dbReference>
<dbReference type="InParanoid" id="A0A1E7FBF4"/>
<dbReference type="Pfam" id="PF07690">
    <property type="entry name" value="MFS_1"/>
    <property type="match status" value="1"/>
</dbReference>
<feature type="transmembrane region" description="Helical" evidence="3">
    <location>
        <begin position="16"/>
        <end position="38"/>
    </location>
</feature>
<proteinExistence type="predicted"/>
<dbReference type="PANTHER" id="PTHR24002">
    <property type="entry name" value="SOLUTE CARRIER FAMILY 22 MEMBER 18"/>
    <property type="match status" value="1"/>
</dbReference>
<dbReference type="EMBL" id="KV784359">
    <property type="protein sequence ID" value="OEU15479.1"/>
    <property type="molecule type" value="Genomic_DNA"/>
</dbReference>
<dbReference type="PANTHER" id="PTHR24002:SF3">
    <property type="entry name" value="SOLUTE CARRIER FAMILY 22 MEMBER 18"/>
    <property type="match status" value="1"/>
</dbReference>
<keyword evidence="3" id="KW-0812">Transmembrane</keyword>
<dbReference type="InterPro" id="IPR011701">
    <property type="entry name" value="MFS"/>
</dbReference>
<feature type="transmembrane region" description="Helical" evidence="3">
    <location>
        <begin position="169"/>
        <end position="187"/>
    </location>
</feature>
<evidence type="ECO:0000256" key="3">
    <source>
        <dbReference type="SAM" id="Phobius"/>
    </source>
</evidence>